<keyword evidence="2" id="KW-0285">Flavoprotein</keyword>
<dbReference type="PANTHER" id="PTHR43557:SF2">
    <property type="entry name" value="RIESKE DOMAIN-CONTAINING PROTEIN-RELATED"/>
    <property type="match status" value="1"/>
</dbReference>
<dbReference type="InterPro" id="IPR036188">
    <property type="entry name" value="FAD/NAD-bd_sf"/>
</dbReference>
<dbReference type="SUPFAM" id="SSF51905">
    <property type="entry name" value="FAD/NAD(P)-binding domain"/>
    <property type="match status" value="2"/>
</dbReference>
<organism evidence="7 8">
    <name type="scientific">Phytoactinopolyspora mesophila</name>
    <dbReference type="NCBI Taxonomy" id="2650750"/>
    <lineage>
        <taxon>Bacteria</taxon>
        <taxon>Bacillati</taxon>
        <taxon>Actinomycetota</taxon>
        <taxon>Actinomycetes</taxon>
        <taxon>Jiangellales</taxon>
        <taxon>Jiangellaceae</taxon>
        <taxon>Phytoactinopolyspora</taxon>
    </lineage>
</organism>
<dbReference type="AlphaFoldDB" id="A0A7K3MBH2"/>
<dbReference type="PRINTS" id="PR00368">
    <property type="entry name" value="FADPNR"/>
</dbReference>
<protein>
    <submittedName>
        <fullName evidence="7">FAD-dependent oxidoreductase</fullName>
    </submittedName>
</protein>
<evidence type="ECO:0000259" key="6">
    <source>
        <dbReference type="Pfam" id="PF14759"/>
    </source>
</evidence>
<dbReference type="InterPro" id="IPR028202">
    <property type="entry name" value="Reductase_C"/>
</dbReference>
<accession>A0A7K3MBH2</accession>
<dbReference type="EMBL" id="WLZY01000011">
    <property type="protein sequence ID" value="NDL60367.1"/>
    <property type="molecule type" value="Genomic_DNA"/>
</dbReference>
<evidence type="ECO:0000256" key="3">
    <source>
        <dbReference type="ARBA" id="ARBA00022827"/>
    </source>
</evidence>
<dbReference type="Pfam" id="PF07992">
    <property type="entry name" value="Pyr_redox_2"/>
    <property type="match status" value="1"/>
</dbReference>
<dbReference type="PANTHER" id="PTHR43557">
    <property type="entry name" value="APOPTOSIS-INDUCING FACTOR 1"/>
    <property type="match status" value="1"/>
</dbReference>
<reference evidence="7 8" key="1">
    <citation type="submission" date="2019-11" db="EMBL/GenBank/DDBJ databases">
        <authorList>
            <person name="Li X.-J."/>
            <person name="Feng X.-M."/>
        </authorList>
    </citation>
    <scope>NUCLEOTIDE SEQUENCE [LARGE SCALE GENOMIC DNA]</scope>
    <source>
        <strain evidence="7 8">XMNu-373</strain>
    </source>
</reference>
<evidence type="ECO:0000259" key="5">
    <source>
        <dbReference type="Pfam" id="PF07992"/>
    </source>
</evidence>
<dbReference type="Proteomes" id="UP000460435">
    <property type="component" value="Unassembled WGS sequence"/>
</dbReference>
<dbReference type="InterPro" id="IPR016156">
    <property type="entry name" value="FAD/NAD-linked_Rdtase_dimer_sf"/>
</dbReference>
<dbReference type="GO" id="GO:0016651">
    <property type="term" value="F:oxidoreductase activity, acting on NAD(P)H"/>
    <property type="evidence" value="ECO:0007669"/>
    <property type="project" value="TreeGrafter"/>
</dbReference>
<keyword evidence="4" id="KW-0560">Oxidoreductase</keyword>
<feature type="domain" description="Reductase C-terminal" evidence="6">
    <location>
        <begin position="315"/>
        <end position="380"/>
    </location>
</feature>
<evidence type="ECO:0000256" key="1">
    <source>
        <dbReference type="ARBA" id="ARBA00001974"/>
    </source>
</evidence>
<evidence type="ECO:0000256" key="2">
    <source>
        <dbReference type="ARBA" id="ARBA00022630"/>
    </source>
</evidence>
<dbReference type="Gene3D" id="3.30.390.30">
    <property type="match status" value="1"/>
</dbReference>
<sequence length="388" mass="41669">MRRVVVVGASLAAVHAIEGLREHGYAGEILLIGAEPHLPYDRPPLSKEALHHGPELDKVHLRAPEWYVEAGVELRLGRRAKHLNPARRVVVLDDGTQEEYDGLVLATGSTPKTLGGVGPVHTLRTVDDAIALHGQLTPGRHLVVLGAGFIGLEVAATAREMGLDVSVVELAPVPLTRVLGDEVGQWFRTHQEAHGVQLHCGSVLDGIEAGARGSKIRLQNGTVLSADLVVAGVGVTPATGWLEGSGVRLADGVVCDKSLHTSVPGVVAAGDVTRWYNALFDEEMRVEQWTNAVEQGRHAAASLLGAVEAYTPVPYFWSDQFNAKMRFVGRANAAEQIHVERMDDTSMVALFGRDGVLRGALCVNAARRLALYSRAIRDQVPWGDVVES</sequence>
<name>A0A7K3MBH2_9ACTN</name>
<comment type="caution">
    <text evidence="7">The sequence shown here is derived from an EMBL/GenBank/DDBJ whole genome shotgun (WGS) entry which is preliminary data.</text>
</comment>
<dbReference type="PRINTS" id="PR00469">
    <property type="entry name" value="PNDRDTASEII"/>
</dbReference>
<gene>
    <name evidence="7" type="ORF">F7O44_25145</name>
</gene>
<comment type="cofactor">
    <cofactor evidence="1">
        <name>FAD</name>
        <dbReference type="ChEBI" id="CHEBI:57692"/>
    </cofactor>
</comment>
<dbReference type="Gene3D" id="3.50.50.60">
    <property type="entry name" value="FAD/NAD(P)-binding domain"/>
    <property type="match status" value="2"/>
</dbReference>
<dbReference type="GO" id="GO:0005737">
    <property type="term" value="C:cytoplasm"/>
    <property type="evidence" value="ECO:0007669"/>
    <property type="project" value="TreeGrafter"/>
</dbReference>
<evidence type="ECO:0000313" key="7">
    <source>
        <dbReference type="EMBL" id="NDL60367.1"/>
    </source>
</evidence>
<evidence type="ECO:0000256" key="4">
    <source>
        <dbReference type="ARBA" id="ARBA00023002"/>
    </source>
</evidence>
<keyword evidence="3" id="KW-0274">FAD</keyword>
<feature type="domain" description="FAD/NAD(P)-binding" evidence="5">
    <location>
        <begin position="3"/>
        <end position="296"/>
    </location>
</feature>
<dbReference type="InterPro" id="IPR023753">
    <property type="entry name" value="FAD/NAD-binding_dom"/>
</dbReference>
<dbReference type="InterPro" id="IPR050446">
    <property type="entry name" value="FAD-oxidoreductase/Apoptosis"/>
</dbReference>
<dbReference type="SUPFAM" id="SSF55424">
    <property type="entry name" value="FAD/NAD-linked reductases, dimerisation (C-terminal) domain"/>
    <property type="match status" value="1"/>
</dbReference>
<evidence type="ECO:0000313" key="8">
    <source>
        <dbReference type="Proteomes" id="UP000460435"/>
    </source>
</evidence>
<proteinExistence type="predicted"/>
<keyword evidence="8" id="KW-1185">Reference proteome</keyword>
<dbReference type="Pfam" id="PF14759">
    <property type="entry name" value="Reductase_C"/>
    <property type="match status" value="1"/>
</dbReference>